<name>A0ABQ9LQX3_HEVBR</name>
<evidence type="ECO:0008006" key="3">
    <source>
        <dbReference type="Google" id="ProtNLM"/>
    </source>
</evidence>
<dbReference type="PANTHER" id="PTHR33710">
    <property type="entry name" value="BNAC02G09200D PROTEIN"/>
    <property type="match status" value="1"/>
</dbReference>
<dbReference type="Gene3D" id="3.60.10.10">
    <property type="entry name" value="Endonuclease/exonuclease/phosphatase"/>
    <property type="match status" value="1"/>
</dbReference>
<dbReference type="Proteomes" id="UP001174677">
    <property type="component" value="Chromosome 11"/>
</dbReference>
<reference evidence="1" key="1">
    <citation type="journal article" date="2023" name="Plant Biotechnol. J.">
        <title>Chromosome-level wild Hevea brasiliensis genome provides new tools for genomic-assisted breeding and valuable loci to elevate rubber yield.</title>
        <authorList>
            <person name="Cheng H."/>
            <person name="Song X."/>
            <person name="Hu Y."/>
            <person name="Wu T."/>
            <person name="Yang Q."/>
            <person name="An Z."/>
            <person name="Feng S."/>
            <person name="Deng Z."/>
            <person name="Wu W."/>
            <person name="Zeng X."/>
            <person name="Tu M."/>
            <person name="Wang X."/>
            <person name="Huang H."/>
        </authorList>
    </citation>
    <scope>NUCLEOTIDE SEQUENCE</scope>
    <source>
        <strain evidence="1">MT/VB/25A 57/8</strain>
    </source>
</reference>
<evidence type="ECO:0000313" key="1">
    <source>
        <dbReference type="EMBL" id="KAJ9169058.1"/>
    </source>
</evidence>
<dbReference type="InterPro" id="IPR036691">
    <property type="entry name" value="Endo/exonu/phosph_ase_sf"/>
</dbReference>
<sequence>MGDFNTFLDAREKRGGNNHFLSSVNHCRSFINDMRLLNLGFIGPKFTWNNKRGGNNNIQERINRALCSHDWLKWYPNSMLLRLDDGGSDHRLILLNTSNDFPKPKAQFYFDVRWCGKLKVNQIIRDS</sequence>
<proteinExistence type="predicted"/>
<dbReference type="PANTHER" id="PTHR33710:SF86">
    <property type="entry name" value="VIRAL MOVEMENT PROTEIN"/>
    <property type="match status" value="1"/>
</dbReference>
<gene>
    <name evidence="1" type="ORF">P3X46_020526</name>
</gene>
<comment type="caution">
    <text evidence="1">The sequence shown here is derived from an EMBL/GenBank/DDBJ whole genome shotgun (WGS) entry which is preliminary data.</text>
</comment>
<dbReference type="EMBL" id="JARPOI010000011">
    <property type="protein sequence ID" value="KAJ9169058.1"/>
    <property type="molecule type" value="Genomic_DNA"/>
</dbReference>
<organism evidence="1 2">
    <name type="scientific">Hevea brasiliensis</name>
    <name type="common">Para rubber tree</name>
    <name type="synonym">Siphonia brasiliensis</name>
    <dbReference type="NCBI Taxonomy" id="3981"/>
    <lineage>
        <taxon>Eukaryota</taxon>
        <taxon>Viridiplantae</taxon>
        <taxon>Streptophyta</taxon>
        <taxon>Embryophyta</taxon>
        <taxon>Tracheophyta</taxon>
        <taxon>Spermatophyta</taxon>
        <taxon>Magnoliopsida</taxon>
        <taxon>eudicotyledons</taxon>
        <taxon>Gunneridae</taxon>
        <taxon>Pentapetalae</taxon>
        <taxon>rosids</taxon>
        <taxon>fabids</taxon>
        <taxon>Malpighiales</taxon>
        <taxon>Euphorbiaceae</taxon>
        <taxon>Crotonoideae</taxon>
        <taxon>Micrandreae</taxon>
        <taxon>Hevea</taxon>
    </lineage>
</organism>
<dbReference type="SUPFAM" id="SSF56219">
    <property type="entry name" value="DNase I-like"/>
    <property type="match status" value="1"/>
</dbReference>
<protein>
    <recommendedName>
        <fullName evidence="3">Endonuclease/exonuclease/phosphatase domain-containing protein</fullName>
    </recommendedName>
</protein>
<accession>A0ABQ9LQX3</accession>
<evidence type="ECO:0000313" key="2">
    <source>
        <dbReference type="Proteomes" id="UP001174677"/>
    </source>
</evidence>
<keyword evidence="2" id="KW-1185">Reference proteome</keyword>